<dbReference type="EMBL" id="QXFX01001771">
    <property type="protein sequence ID" value="KAE9084973.1"/>
    <property type="molecule type" value="Genomic_DNA"/>
</dbReference>
<keyword evidence="1" id="KW-0175">Coiled coil</keyword>
<evidence type="ECO:0000256" key="2">
    <source>
        <dbReference type="SAM" id="MobiDB-lite"/>
    </source>
</evidence>
<accession>A0A6G0KDV2</accession>
<dbReference type="AlphaFoldDB" id="A0A6G0KDV2"/>
<sequence length="196" mass="22228">MIRRWRGGAKRQHVNGKRRRGSQSDALSSILDRVNVLLDLDTSDNNKAPENTWIQQKLYLQEQRAAQNLSTLYAMLDRNVVTTQQLLEQRWEYIAQGLDAAELGQALQAQQSKKTMLENQIGALELQILNGSKYRQPHGRHDLAGAWSTEDECLDVVHDDVSKYAALCIRTQGHRVVGIVGGLIPAFEQVMIFRSY</sequence>
<gene>
    <name evidence="3" type="ORF">PF010_g20631</name>
</gene>
<feature type="region of interest" description="Disordered" evidence="2">
    <location>
        <begin position="1"/>
        <end position="25"/>
    </location>
</feature>
<comment type="caution">
    <text evidence="3">The sequence shown here is derived from an EMBL/GenBank/DDBJ whole genome shotgun (WGS) entry which is preliminary data.</text>
</comment>
<evidence type="ECO:0000256" key="1">
    <source>
        <dbReference type="SAM" id="Coils"/>
    </source>
</evidence>
<protein>
    <submittedName>
        <fullName evidence="3">Uncharacterized protein</fullName>
    </submittedName>
</protein>
<evidence type="ECO:0000313" key="3">
    <source>
        <dbReference type="EMBL" id="KAE9084973.1"/>
    </source>
</evidence>
<proteinExistence type="predicted"/>
<dbReference type="Proteomes" id="UP000488956">
    <property type="component" value="Unassembled WGS sequence"/>
</dbReference>
<evidence type="ECO:0000313" key="4">
    <source>
        <dbReference type="Proteomes" id="UP000488956"/>
    </source>
</evidence>
<reference evidence="3 4" key="1">
    <citation type="submission" date="2018-09" db="EMBL/GenBank/DDBJ databases">
        <title>Genomic investigation of the strawberry pathogen Phytophthora fragariae indicates pathogenicity is determined by transcriptional variation in three key races.</title>
        <authorList>
            <person name="Adams T.M."/>
            <person name="Armitage A.D."/>
            <person name="Sobczyk M.K."/>
            <person name="Bates H.J."/>
            <person name="Dunwell J.M."/>
            <person name="Nellist C.F."/>
            <person name="Harrison R.J."/>
        </authorList>
    </citation>
    <scope>NUCLEOTIDE SEQUENCE [LARGE SCALE GENOMIC DNA]</scope>
    <source>
        <strain evidence="3 4">ONT-3</strain>
    </source>
</reference>
<feature type="compositionally biased region" description="Basic residues" evidence="2">
    <location>
        <begin position="1"/>
        <end position="21"/>
    </location>
</feature>
<organism evidence="3 4">
    <name type="scientific">Phytophthora fragariae</name>
    <dbReference type="NCBI Taxonomy" id="53985"/>
    <lineage>
        <taxon>Eukaryota</taxon>
        <taxon>Sar</taxon>
        <taxon>Stramenopiles</taxon>
        <taxon>Oomycota</taxon>
        <taxon>Peronosporomycetes</taxon>
        <taxon>Peronosporales</taxon>
        <taxon>Peronosporaceae</taxon>
        <taxon>Phytophthora</taxon>
    </lineage>
</organism>
<feature type="coiled-coil region" evidence="1">
    <location>
        <begin position="100"/>
        <end position="127"/>
    </location>
</feature>
<name>A0A6G0KDV2_9STRA</name>